<evidence type="ECO:0000256" key="1">
    <source>
        <dbReference type="ARBA" id="ARBA00022837"/>
    </source>
</evidence>
<protein>
    <recommendedName>
        <fullName evidence="2">EF-hand domain-containing protein</fullName>
    </recommendedName>
</protein>
<dbReference type="InterPro" id="IPR011992">
    <property type="entry name" value="EF-hand-dom_pair"/>
</dbReference>
<dbReference type="Gene3D" id="1.10.238.10">
    <property type="entry name" value="EF-hand"/>
    <property type="match status" value="1"/>
</dbReference>
<dbReference type="SUPFAM" id="SSF47473">
    <property type="entry name" value="EF-hand"/>
    <property type="match status" value="1"/>
</dbReference>
<dbReference type="STRING" id="6184.A0A430QUD2"/>
<dbReference type="PROSITE" id="PS00018">
    <property type="entry name" value="EF_HAND_1"/>
    <property type="match status" value="1"/>
</dbReference>
<comment type="caution">
    <text evidence="3">The sequence shown here is derived from an EMBL/GenBank/DDBJ whole genome shotgun (WGS) entry which is preliminary data.</text>
</comment>
<evidence type="ECO:0000313" key="3">
    <source>
        <dbReference type="EMBL" id="RTG91257.1"/>
    </source>
</evidence>
<name>A0A430QUD2_SCHBO</name>
<dbReference type="PROSITE" id="PS50222">
    <property type="entry name" value="EF_HAND_2"/>
    <property type="match status" value="1"/>
</dbReference>
<organism evidence="3 4">
    <name type="scientific">Schistosoma bovis</name>
    <name type="common">Blood fluke</name>
    <dbReference type="NCBI Taxonomy" id="6184"/>
    <lineage>
        <taxon>Eukaryota</taxon>
        <taxon>Metazoa</taxon>
        <taxon>Spiralia</taxon>
        <taxon>Lophotrochozoa</taxon>
        <taxon>Platyhelminthes</taxon>
        <taxon>Trematoda</taxon>
        <taxon>Digenea</taxon>
        <taxon>Strigeidida</taxon>
        <taxon>Schistosomatoidea</taxon>
        <taxon>Schistosomatidae</taxon>
        <taxon>Schistosoma</taxon>
    </lineage>
</organism>
<dbReference type="InterPro" id="IPR018247">
    <property type="entry name" value="EF_Hand_1_Ca_BS"/>
</dbReference>
<evidence type="ECO:0000313" key="4">
    <source>
        <dbReference type="Proteomes" id="UP000290809"/>
    </source>
</evidence>
<sequence length="80" mass="9205">MSSERSRSVRSFLDEKFKPTFDQYDINTGIPSSDLKQFLGKSHLSESKVHNIVDSADKDGDQFITYDEFLKQVSIFKIIV</sequence>
<evidence type="ECO:0000259" key="2">
    <source>
        <dbReference type="PROSITE" id="PS50222"/>
    </source>
</evidence>
<feature type="domain" description="EF-hand" evidence="2">
    <location>
        <begin position="44"/>
        <end position="79"/>
    </location>
</feature>
<dbReference type="InterPro" id="IPR002048">
    <property type="entry name" value="EF_hand_dom"/>
</dbReference>
<dbReference type="AlphaFoldDB" id="A0A430QUD2"/>
<reference evidence="3 4" key="1">
    <citation type="journal article" date="2019" name="PLoS Pathog.">
        <title>Genome sequence of the bovine parasite Schistosoma bovis Tanzania.</title>
        <authorList>
            <person name="Oey H."/>
            <person name="Zakrzewski M."/>
            <person name="Gobert G."/>
            <person name="Gravermann K."/>
            <person name="Stoye J."/>
            <person name="Jones M."/>
            <person name="Mcmanus D."/>
            <person name="Krause L."/>
        </authorList>
    </citation>
    <scope>NUCLEOTIDE SEQUENCE [LARGE SCALE GENOMIC DNA]</scope>
    <source>
        <strain evidence="3 4">TAN1997</strain>
    </source>
</reference>
<dbReference type="Proteomes" id="UP000290809">
    <property type="component" value="Unassembled WGS sequence"/>
</dbReference>
<proteinExistence type="predicted"/>
<keyword evidence="4" id="KW-1185">Reference proteome</keyword>
<keyword evidence="1" id="KW-0106">Calcium</keyword>
<dbReference type="EMBL" id="QMKO01000349">
    <property type="protein sequence ID" value="RTG91257.1"/>
    <property type="molecule type" value="Genomic_DNA"/>
</dbReference>
<dbReference type="GO" id="GO:0005509">
    <property type="term" value="F:calcium ion binding"/>
    <property type="evidence" value="ECO:0007669"/>
    <property type="project" value="InterPro"/>
</dbReference>
<accession>A0A430QUD2</accession>
<gene>
    <name evidence="3" type="ORF">DC041_0009823</name>
</gene>